<organism evidence="1 5">
    <name type="scientific">Didymodactylos carnosus</name>
    <dbReference type="NCBI Taxonomy" id="1234261"/>
    <lineage>
        <taxon>Eukaryota</taxon>
        <taxon>Metazoa</taxon>
        <taxon>Spiralia</taxon>
        <taxon>Gnathifera</taxon>
        <taxon>Rotifera</taxon>
        <taxon>Eurotatoria</taxon>
        <taxon>Bdelloidea</taxon>
        <taxon>Philodinida</taxon>
        <taxon>Philodinidae</taxon>
        <taxon>Didymodactylos</taxon>
    </lineage>
</organism>
<sequence length="221" mass="25548">MLSSSSKKLYILGSQIECCTINNSKIGSFLPRAVSTTTENIENENFSYDVLTKPVSFKLFETNPYASHLKQVYPLTIYENDLTTEMLNILKTYTGNHYVRTNLNLLTNYDIDWDYINKLRSIIRGLYQHDLRPVCYRGLILSDIEIDYYKKKIGKCCYTNPFSSFTTENNLIFFGNATIILKTKPGNRLNIANVWKWSLYPDEMEAILSISSKVKILTVKK</sequence>
<dbReference type="AlphaFoldDB" id="A0A813Q0G1"/>
<keyword evidence="5" id="KW-1185">Reference proteome</keyword>
<evidence type="ECO:0000313" key="2">
    <source>
        <dbReference type="EMBL" id="CAF1059340.1"/>
    </source>
</evidence>
<dbReference type="EMBL" id="CAJNOK010008281">
    <property type="protein sequence ID" value="CAF1059340.1"/>
    <property type="molecule type" value="Genomic_DNA"/>
</dbReference>
<dbReference type="Proteomes" id="UP000677228">
    <property type="component" value="Unassembled WGS sequence"/>
</dbReference>
<dbReference type="Proteomes" id="UP000663829">
    <property type="component" value="Unassembled WGS sequence"/>
</dbReference>
<name>A0A813Q0G1_9BILA</name>
<dbReference type="SUPFAM" id="SSF56399">
    <property type="entry name" value="ADP-ribosylation"/>
    <property type="match status" value="1"/>
</dbReference>
<protein>
    <submittedName>
        <fullName evidence="1">Uncharacterized protein</fullName>
    </submittedName>
</protein>
<dbReference type="Proteomes" id="UP000682733">
    <property type="component" value="Unassembled WGS sequence"/>
</dbReference>
<dbReference type="EMBL" id="CAJOBC010000105">
    <property type="protein sequence ID" value="CAF3537416.1"/>
    <property type="molecule type" value="Genomic_DNA"/>
</dbReference>
<evidence type="ECO:0000313" key="3">
    <source>
        <dbReference type="EMBL" id="CAF3537416.1"/>
    </source>
</evidence>
<dbReference type="Gene3D" id="3.90.176.10">
    <property type="entry name" value="Toxin ADP-ribosyltransferase, Chain A, domain 1"/>
    <property type="match status" value="1"/>
</dbReference>
<proteinExistence type="predicted"/>
<dbReference type="EMBL" id="CAJOBA010008297">
    <property type="protein sequence ID" value="CAF3825094.1"/>
    <property type="molecule type" value="Genomic_DNA"/>
</dbReference>
<gene>
    <name evidence="1" type="ORF">GPM918_LOCUS1165</name>
    <name evidence="2" type="ORF">OVA965_LOCUS17330</name>
    <name evidence="3" type="ORF">SRO942_LOCUS1165</name>
    <name evidence="4" type="ORF">TMI583_LOCUS17342</name>
</gene>
<dbReference type="EMBL" id="CAJNOQ010000105">
    <property type="protein sequence ID" value="CAF0756958.1"/>
    <property type="molecule type" value="Genomic_DNA"/>
</dbReference>
<evidence type="ECO:0000313" key="5">
    <source>
        <dbReference type="Proteomes" id="UP000663829"/>
    </source>
</evidence>
<evidence type="ECO:0000313" key="4">
    <source>
        <dbReference type="EMBL" id="CAF3825094.1"/>
    </source>
</evidence>
<evidence type="ECO:0000313" key="1">
    <source>
        <dbReference type="EMBL" id="CAF0756958.1"/>
    </source>
</evidence>
<accession>A0A813Q0G1</accession>
<dbReference type="Proteomes" id="UP000681722">
    <property type="component" value="Unassembled WGS sequence"/>
</dbReference>
<comment type="caution">
    <text evidence="1">The sequence shown here is derived from an EMBL/GenBank/DDBJ whole genome shotgun (WGS) entry which is preliminary data.</text>
</comment>
<reference evidence="1" key="1">
    <citation type="submission" date="2021-02" db="EMBL/GenBank/DDBJ databases">
        <authorList>
            <person name="Nowell W R."/>
        </authorList>
    </citation>
    <scope>NUCLEOTIDE SEQUENCE</scope>
</reference>
<dbReference type="OrthoDB" id="10042034at2759"/>